<evidence type="ECO:0000313" key="11">
    <source>
        <dbReference type="EMBL" id="MEQ4482644.1"/>
    </source>
</evidence>
<evidence type="ECO:0000256" key="5">
    <source>
        <dbReference type="ARBA" id="ARBA00023277"/>
    </source>
</evidence>
<dbReference type="Gene3D" id="2.60.120.260">
    <property type="entry name" value="Galactose-binding domain-like"/>
    <property type="match status" value="6"/>
</dbReference>
<name>A0ABV1KRC9_9BACL</name>
<evidence type="ECO:0000256" key="6">
    <source>
        <dbReference type="ARBA" id="ARBA00023295"/>
    </source>
</evidence>
<feature type="domain" description="Carbohydrate binding X2" evidence="9">
    <location>
        <begin position="1245"/>
        <end position="1327"/>
    </location>
</feature>
<keyword evidence="8" id="KW-1015">Disulfide bond</keyword>
<keyword evidence="5" id="KW-0119">Carbohydrate metabolism</keyword>
<keyword evidence="12" id="KW-1185">Reference proteome</keyword>
<organism evidence="11 12">
    <name type="scientific">Cohnella silvisoli</name>
    <dbReference type="NCBI Taxonomy" id="2873699"/>
    <lineage>
        <taxon>Bacteria</taxon>
        <taxon>Bacillati</taxon>
        <taxon>Bacillota</taxon>
        <taxon>Bacilli</taxon>
        <taxon>Bacillales</taxon>
        <taxon>Paenibacillaceae</taxon>
        <taxon>Cohnella</taxon>
    </lineage>
</organism>
<feature type="domain" description="Carbohydrate binding X2" evidence="9">
    <location>
        <begin position="590"/>
        <end position="670"/>
    </location>
</feature>
<feature type="domain" description="Carbohydrate binding X2" evidence="9">
    <location>
        <begin position="806"/>
        <end position="888"/>
    </location>
</feature>
<evidence type="ECO:0000259" key="9">
    <source>
        <dbReference type="Pfam" id="PF03442"/>
    </source>
</evidence>
<dbReference type="Proteomes" id="UP001493487">
    <property type="component" value="Unassembled WGS sequence"/>
</dbReference>
<keyword evidence="6 8" id="KW-0326">Glycosidase</keyword>
<dbReference type="SUPFAM" id="SSF81296">
    <property type="entry name" value="E set domains"/>
    <property type="match status" value="6"/>
</dbReference>
<dbReference type="Gene3D" id="3.20.20.70">
    <property type="entry name" value="Aldolase class I"/>
    <property type="match status" value="1"/>
</dbReference>
<dbReference type="InterPro" id="IPR041233">
    <property type="entry name" value="Melibiase_C"/>
</dbReference>
<comment type="similarity">
    <text evidence="1 8">Belongs to the glycosyl hydrolase 27 family.</text>
</comment>
<dbReference type="Pfam" id="PF17801">
    <property type="entry name" value="Melibiase_C"/>
    <property type="match status" value="1"/>
</dbReference>
<feature type="domain" description="Carbohydrate binding X2" evidence="9">
    <location>
        <begin position="1461"/>
        <end position="1532"/>
    </location>
</feature>
<dbReference type="InterPro" id="IPR002241">
    <property type="entry name" value="Glyco_hydro_27"/>
</dbReference>
<dbReference type="SUPFAM" id="SSF51011">
    <property type="entry name" value="Glycosyl hydrolase domain"/>
    <property type="match status" value="1"/>
</dbReference>
<proteinExistence type="inferred from homology"/>
<protein>
    <recommendedName>
        <fullName evidence="8">Alpha-galactosidase</fullName>
        <ecNumber evidence="8">3.2.1.22</ecNumber>
    </recommendedName>
    <alternativeName>
        <fullName evidence="8">Melibiase</fullName>
    </alternativeName>
</protein>
<dbReference type="PRINTS" id="PR00740">
    <property type="entry name" value="GLHYDRLASE27"/>
</dbReference>
<dbReference type="RefSeq" id="WP_232184603.1">
    <property type="nucleotide sequence ID" value="NZ_JAIOAP010000003.1"/>
</dbReference>
<dbReference type="InterPro" id="IPR005102">
    <property type="entry name" value="Carbo-bd_X2"/>
</dbReference>
<dbReference type="SUPFAM" id="SSF51445">
    <property type="entry name" value="(Trans)glycosidases"/>
    <property type="match status" value="1"/>
</dbReference>
<feature type="domain" description="Carbohydrate binding X2" evidence="9">
    <location>
        <begin position="1151"/>
        <end position="1233"/>
    </location>
</feature>
<dbReference type="Gene3D" id="2.60.40.10">
    <property type="entry name" value="Immunoglobulins"/>
    <property type="match status" value="5"/>
</dbReference>
<dbReference type="InterPro" id="IPR017853">
    <property type="entry name" value="GH"/>
</dbReference>
<dbReference type="Pfam" id="PF16499">
    <property type="entry name" value="Melibiase_2"/>
    <property type="match status" value="2"/>
</dbReference>
<reference evidence="11 12" key="1">
    <citation type="journal article" date="2023" name="Genome Announc.">
        <title>Pan-Genome Analyses of the Genus Cohnella and Proposal of the Novel Species Cohnella silvisoli sp. nov., Isolated from Forest Soil.</title>
        <authorList>
            <person name="Wang C."/>
            <person name="Mao L."/>
            <person name="Bao G."/>
            <person name="Zhu H."/>
        </authorList>
    </citation>
    <scope>NUCLEOTIDE SEQUENCE [LARGE SCALE GENOMIC DNA]</scope>
    <source>
        <strain evidence="11 12">NL03-T5-1</strain>
    </source>
</reference>
<dbReference type="Pfam" id="PF03442">
    <property type="entry name" value="CBM_X2"/>
    <property type="match status" value="6"/>
</dbReference>
<comment type="catalytic activity">
    <reaction evidence="8">
        <text>Hydrolysis of terminal, non-reducing alpha-D-galactose residues in alpha-D-galactosides, including galactose oligosaccharides, galactomannans and galactolipids.</text>
        <dbReference type="EC" id="3.2.1.22"/>
    </reaction>
</comment>
<comment type="caution">
    <text evidence="11">The sequence shown here is derived from an EMBL/GenBank/DDBJ whole genome shotgun (WGS) entry which is preliminary data.</text>
</comment>
<sequence length="1751" mass="188949">MVNAVKKARIWLLAFIMIAAQLGFIVPVTNVAKAANNGLGQKPYMGWSSYSMQVYSGNGQWITAAQIKAQSDAMHEKLQSHGYEYINIDAAWNGGMDGYGRPIPSTTLYPNGFQEVIDYVHNNGQKIGIYGIPGLSPQAYAADLPIYGAPGCSMQDIAVQPLTTSDYWGIGYKIDFSNPCAQSYINSIADVYGEWGIDFLKFDSVTPGSGHDDTSIDARDDVKAWSQALAPHHIWLELSWALDIKYADTWKQYANGWRVDWDVECYCQNTALTAWANIARLFPKAEQWWRHAGPGGWNDFDSLDIGNGAMDGITQDERRTAMTLWSISSAQLYTGNDLTNLDSFGLELLTNDEVIAVNQAGRPAHPVSTASEQQVWYANNGDGTYTVGLFNLGSSAATVNVNWSDIGLNGLASVRDLWSHTDLGTFNSGYSSINLASHGSRLFKVTSQGGSVSLNDDDTGMKYAGSWNRNGGKEFTEATQNFLVAIHDASAQNSTISPTTGSFDKKGSAQADVTTTMTLNGNELSSIKNGVTPLTLGTDYTVSGNEVTIKKEYLANRPVGITHLNFTFSAGATQILDITVSDTTPRDSRVTPAAVSFDQKATAQADVTTTITWNGNELTSISNGETTLAPGTDYTVSGDAVTIKKQFLAARPRGTTNLIFSFNTGAAQTVALIVKDSSIGGSVSLNDDDASISYTGAWNQSTNRGLGDYKNDVHWTETNNDYFEYAFTGTGIELITEMDPSQGAMDIYVDNVFKQTVSTYNLGRLAQQTVYNITGLPSGAHTLKVDKKSGYFMLLDKLTVAVPDLISPSTASFDKAVPEQADVLTTTTVGGNELSSITNDGATLASGTDYTVSGNEVTIKKEYLAAKPIGTTNLIFSFNGGATQTLAITVSNSGAQNSTVSINDNDSGITYSGPWGHSTGRGLGDYQDDVHYTEANDAYFEYAFTGTGIDLITEKDSSQGDVDIYVDNVFKQTVSTYNDSRLVQQTVYGISGLSNGPHTIKAVKKSGSYMLLDKFSVSVPVAANTPKASINDNDPGITYSGSWGHSTGRGLGDYQDDVHYTEANDAYFEYAFTGTGIDLITEKDSSQGDMDIFIDNVFKQTVNTYHDSRLVQQTVYGISGLSNGPHTIKAVKKSGSYMLLDKFSVSVPVGINPATGTFDKKVAAQADVMTTMTLYGDTLSSIAQSGTPLALGTDYAVSGNEVTIKKEYLATRPVGTTNLTFTFGSGAVQTLVITVSDSTPQSSTISPSVLSFDRKETAQADITTTVALNGNDLNGIANGGTALASGSDYTVSGNQVTIKKEYLATLPTGSVNLTFSFSEGATQNLAVIVSDTSRGRYVFVNDDDTGISYHGAWQHNRNRGLGDYKDDVHFTETNNDYYEFTFKGTGIEIVTEKDSSQGDMDIFVDNVFKQTISTYNVSKQALQTVYNITGLSDSEHTLKVVKKSGYYMLLDQLKYKIADLISPDTASFDRNAQADVTASLNIDGSNLLGITNGGTPLVAGSDYTLSGNLVTIKKEYLATRPVGISALAFSFRGDYQNDVHYTETNGDYFEFTFTGTGIELISPKGPSQGNITIFVDGKQKQTVNTYNATRLTGQPVYGISGLTNGIHTIKGVKKSGDSMLVDKLTFTVPSTALINDSDSEIKYKGIWNHSGGRGLGDYQDDVHYTERNNDSFKYKFKGTGIELITEMDSSQGNIDIYVDDQFKQTVSTYSPARLIGQTVYRISGLSKGSHTIKAVKKSGDYMLLDSIRVTP</sequence>
<keyword evidence="4" id="KW-0136">Cellulose degradation</keyword>
<evidence type="ECO:0000256" key="3">
    <source>
        <dbReference type="ARBA" id="ARBA00022801"/>
    </source>
</evidence>
<dbReference type="InterPro" id="IPR013785">
    <property type="entry name" value="Aldolase_TIM"/>
</dbReference>
<dbReference type="InterPro" id="IPR013783">
    <property type="entry name" value="Ig-like_fold"/>
</dbReference>
<accession>A0ABV1KRC9</accession>
<dbReference type="CDD" id="cd14792">
    <property type="entry name" value="GH27"/>
    <property type="match status" value="1"/>
</dbReference>
<keyword evidence="7" id="KW-0624">Polysaccharide degradation</keyword>
<evidence type="ECO:0000256" key="2">
    <source>
        <dbReference type="ARBA" id="ARBA00022729"/>
    </source>
</evidence>
<dbReference type="PANTHER" id="PTHR11452">
    <property type="entry name" value="ALPHA-GALACTOSIDASE/ALPHA-N-ACETYLGALACTOSAMINIDASE"/>
    <property type="match status" value="1"/>
</dbReference>
<feature type="domain" description="Alpha galactosidase C-terminal" evidence="10">
    <location>
        <begin position="372"/>
        <end position="445"/>
    </location>
</feature>
<dbReference type="InterPro" id="IPR013780">
    <property type="entry name" value="Glyco_hydro_b"/>
</dbReference>
<dbReference type="EMBL" id="JASKHM010000004">
    <property type="protein sequence ID" value="MEQ4482644.1"/>
    <property type="molecule type" value="Genomic_DNA"/>
</dbReference>
<keyword evidence="2" id="KW-0732">Signal</keyword>
<evidence type="ECO:0000256" key="1">
    <source>
        <dbReference type="ARBA" id="ARBA00009743"/>
    </source>
</evidence>
<dbReference type="InterPro" id="IPR014756">
    <property type="entry name" value="Ig_E-set"/>
</dbReference>
<evidence type="ECO:0000259" key="10">
    <source>
        <dbReference type="Pfam" id="PF17801"/>
    </source>
</evidence>
<keyword evidence="3 8" id="KW-0378">Hydrolase</keyword>
<dbReference type="EC" id="3.2.1.22" evidence="8"/>
<feature type="domain" description="Carbohydrate binding X2" evidence="9">
    <location>
        <begin position="496"/>
        <end position="578"/>
    </location>
</feature>
<evidence type="ECO:0000256" key="7">
    <source>
        <dbReference type="ARBA" id="ARBA00023326"/>
    </source>
</evidence>
<gene>
    <name evidence="11" type="ORF">QJS35_09575</name>
</gene>
<evidence type="ECO:0000256" key="8">
    <source>
        <dbReference type="RuleBase" id="RU361168"/>
    </source>
</evidence>
<evidence type="ECO:0000256" key="4">
    <source>
        <dbReference type="ARBA" id="ARBA00023001"/>
    </source>
</evidence>
<dbReference type="PANTHER" id="PTHR11452:SF75">
    <property type="entry name" value="ALPHA-GALACTOSIDASE MEL1"/>
    <property type="match status" value="1"/>
</dbReference>
<dbReference type="Gene3D" id="2.60.40.1180">
    <property type="entry name" value="Golgi alpha-mannosidase II"/>
    <property type="match status" value="1"/>
</dbReference>
<evidence type="ECO:0000313" key="12">
    <source>
        <dbReference type="Proteomes" id="UP001493487"/>
    </source>
</evidence>